<dbReference type="EMBL" id="JALIEA010000013">
    <property type="protein sequence ID" value="MCJ7858836.1"/>
    <property type="molecule type" value="Genomic_DNA"/>
</dbReference>
<gene>
    <name evidence="1" type="ORF">MUN33_08910</name>
</gene>
<keyword evidence="2" id="KW-1185">Reference proteome</keyword>
<dbReference type="AlphaFoldDB" id="A0A9X2AZ79"/>
<dbReference type="RefSeq" id="WP_244804571.1">
    <property type="nucleotide sequence ID" value="NZ_JALIEA010000013.1"/>
</dbReference>
<proteinExistence type="predicted"/>
<comment type="caution">
    <text evidence="1">The sequence shown here is derived from an EMBL/GenBank/DDBJ whole genome shotgun (WGS) entry which is preliminary data.</text>
</comment>
<accession>A0A9X2AZ79</accession>
<dbReference type="Proteomes" id="UP001139207">
    <property type="component" value="Unassembled WGS sequence"/>
</dbReference>
<reference evidence="1" key="1">
    <citation type="submission" date="2022-04" db="EMBL/GenBank/DDBJ databases">
        <title>Corynebacterium kalidii LD5P10.</title>
        <authorList>
            <person name="Sun J.Q."/>
        </authorList>
    </citation>
    <scope>NUCLEOTIDE SEQUENCE</scope>
    <source>
        <strain evidence="1">LD5P10</strain>
    </source>
</reference>
<dbReference type="Pfam" id="PF22752">
    <property type="entry name" value="DUF488-N3i"/>
    <property type="match status" value="1"/>
</dbReference>
<dbReference type="InterPro" id="IPR052552">
    <property type="entry name" value="YeaO-like"/>
</dbReference>
<dbReference type="PANTHER" id="PTHR36849:SF1">
    <property type="entry name" value="CYTOPLASMIC PROTEIN"/>
    <property type="match status" value="1"/>
</dbReference>
<protein>
    <submittedName>
        <fullName evidence="1">DUF488 family protein</fullName>
    </submittedName>
</protein>
<sequence length="129" mass="14205">MMGSLDIARVYDIRNGGGVAAATFLVDRLWPRGVSKASLPLTGWLKELTPSDQLRRDFHGGALDWGQFGDAYRAELDERHADGALDGDLATLAQELGHRDVLLLFAGKDTEHTHARVLRDWLSGHLEDA</sequence>
<dbReference type="PANTHER" id="PTHR36849">
    <property type="entry name" value="CYTOPLASMIC PROTEIN-RELATED"/>
    <property type="match status" value="1"/>
</dbReference>
<organism evidence="1 2">
    <name type="scientific">Corynebacterium kalidii</name>
    <dbReference type="NCBI Taxonomy" id="2931982"/>
    <lineage>
        <taxon>Bacteria</taxon>
        <taxon>Bacillati</taxon>
        <taxon>Actinomycetota</taxon>
        <taxon>Actinomycetes</taxon>
        <taxon>Mycobacteriales</taxon>
        <taxon>Corynebacteriaceae</taxon>
        <taxon>Corynebacterium</taxon>
    </lineage>
</organism>
<name>A0A9X2AZ79_9CORY</name>
<evidence type="ECO:0000313" key="1">
    <source>
        <dbReference type="EMBL" id="MCJ7858836.1"/>
    </source>
</evidence>
<evidence type="ECO:0000313" key="2">
    <source>
        <dbReference type="Proteomes" id="UP001139207"/>
    </source>
</evidence>